<dbReference type="RefSeq" id="WP_377914650.1">
    <property type="nucleotide sequence ID" value="NZ_JBHRZT010000043.1"/>
</dbReference>
<feature type="transmembrane region" description="Helical" evidence="1">
    <location>
        <begin position="6"/>
        <end position="23"/>
    </location>
</feature>
<dbReference type="InterPro" id="IPR025428">
    <property type="entry name" value="Spore_YhaL"/>
</dbReference>
<reference evidence="3" key="1">
    <citation type="journal article" date="2019" name="Int. J. Syst. Evol. Microbiol.">
        <title>The Global Catalogue of Microorganisms (GCM) 10K type strain sequencing project: providing services to taxonomists for standard genome sequencing and annotation.</title>
        <authorList>
            <consortium name="The Broad Institute Genomics Platform"/>
            <consortium name="The Broad Institute Genome Sequencing Center for Infectious Disease"/>
            <person name="Wu L."/>
            <person name="Ma J."/>
        </authorList>
    </citation>
    <scope>NUCLEOTIDE SEQUENCE [LARGE SCALE GENOMIC DNA]</scope>
    <source>
        <strain evidence="3">CCUG 61889</strain>
    </source>
</reference>
<evidence type="ECO:0000313" key="2">
    <source>
        <dbReference type="EMBL" id="MFC3883807.1"/>
    </source>
</evidence>
<evidence type="ECO:0000256" key="1">
    <source>
        <dbReference type="SAM" id="Phobius"/>
    </source>
</evidence>
<keyword evidence="1" id="KW-0472">Membrane</keyword>
<organism evidence="2 3">
    <name type="scientific">Bacillus songklensis</name>
    <dbReference type="NCBI Taxonomy" id="1069116"/>
    <lineage>
        <taxon>Bacteria</taxon>
        <taxon>Bacillati</taxon>
        <taxon>Bacillota</taxon>
        <taxon>Bacilli</taxon>
        <taxon>Bacillales</taxon>
        <taxon>Bacillaceae</taxon>
        <taxon>Bacillus</taxon>
    </lineage>
</organism>
<name>A0ABV8B294_9BACI</name>
<protein>
    <submittedName>
        <fullName evidence="2">Sporulation YhaL family protein</fullName>
    </submittedName>
</protein>
<gene>
    <name evidence="2" type="ORF">ACFOU2_09950</name>
</gene>
<dbReference type="Proteomes" id="UP001595752">
    <property type="component" value="Unassembled WGS sequence"/>
</dbReference>
<sequence>MFTLPFWVYLVVMGIFFSGFMAIRTGQKEREIDDVYIEKEGQVYLERIELEREKKKRMKESSPV</sequence>
<proteinExistence type="predicted"/>
<evidence type="ECO:0000313" key="3">
    <source>
        <dbReference type="Proteomes" id="UP001595752"/>
    </source>
</evidence>
<keyword evidence="3" id="KW-1185">Reference proteome</keyword>
<accession>A0ABV8B294</accession>
<keyword evidence="1" id="KW-1133">Transmembrane helix</keyword>
<dbReference type="EMBL" id="JBHRZT010000043">
    <property type="protein sequence ID" value="MFC3883807.1"/>
    <property type="molecule type" value="Genomic_DNA"/>
</dbReference>
<dbReference type="Pfam" id="PF14147">
    <property type="entry name" value="Spore_YhaL"/>
    <property type="match status" value="1"/>
</dbReference>
<keyword evidence="1" id="KW-0812">Transmembrane</keyword>
<comment type="caution">
    <text evidence="2">The sequence shown here is derived from an EMBL/GenBank/DDBJ whole genome shotgun (WGS) entry which is preliminary data.</text>
</comment>